<dbReference type="EMBL" id="RCHS01003247">
    <property type="protein sequence ID" value="RMX42976.1"/>
    <property type="molecule type" value="Genomic_DNA"/>
</dbReference>
<comment type="caution">
    <text evidence="1">The sequence shown here is derived from an EMBL/GenBank/DDBJ whole genome shotgun (WGS) entry which is preliminary data.</text>
</comment>
<reference evidence="1 2" key="1">
    <citation type="journal article" date="2018" name="Sci. Rep.">
        <title>Comparative analysis of the Pocillopora damicornis genome highlights role of immune system in coral evolution.</title>
        <authorList>
            <person name="Cunning R."/>
            <person name="Bay R.A."/>
            <person name="Gillette P."/>
            <person name="Baker A.C."/>
            <person name="Traylor-Knowles N."/>
        </authorList>
    </citation>
    <scope>NUCLEOTIDE SEQUENCE [LARGE SCALE GENOMIC DNA]</scope>
    <source>
        <strain evidence="1">RSMAS</strain>
        <tissue evidence="1">Whole animal</tissue>
    </source>
</reference>
<organism evidence="1 2">
    <name type="scientific">Pocillopora damicornis</name>
    <name type="common">Cauliflower coral</name>
    <name type="synonym">Millepora damicornis</name>
    <dbReference type="NCBI Taxonomy" id="46731"/>
    <lineage>
        <taxon>Eukaryota</taxon>
        <taxon>Metazoa</taxon>
        <taxon>Cnidaria</taxon>
        <taxon>Anthozoa</taxon>
        <taxon>Hexacorallia</taxon>
        <taxon>Scleractinia</taxon>
        <taxon>Astrocoeniina</taxon>
        <taxon>Pocilloporidae</taxon>
        <taxon>Pocillopora</taxon>
    </lineage>
</organism>
<proteinExistence type="predicted"/>
<keyword evidence="2" id="KW-1185">Reference proteome</keyword>
<sequence length="150" mass="16264">MSESIAPFTELIQEAIIFDGKSTMDDFTHLVKFGYMVDRRSIIFSKLFDGRALSCTTAIAPATARLPATRGCSAPTGTAATTGSGAAAKGPPVLALAELSYDKARSREQMEFCLPETVELECLDMAAVRECSAEVNWTKFCHFLADQFAH</sequence>
<name>A0A3M6TNP4_POCDA</name>
<evidence type="ECO:0000313" key="2">
    <source>
        <dbReference type="Proteomes" id="UP000275408"/>
    </source>
</evidence>
<evidence type="ECO:0000313" key="1">
    <source>
        <dbReference type="EMBL" id="RMX42976.1"/>
    </source>
</evidence>
<dbReference type="AlphaFoldDB" id="A0A3M6TNP4"/>
<accession>A0A3M6TNP4</accession>
<protein>
    <submittedName>
        <fullName evidence="1">Uncharacterized protein</fullName>
    </submittedName>
</protein>
<dbReference type="Proteomes" id="UP000275408">
    <property type="component" value="Unassembled WGS sequence"/>
</dbReference>
<gene>
    <name evidence="1" type="ORF">pdam_00001861</name>
</gene>